<evidence type="ECO:0008006" key="3">
    <source>
        <dbReference type="Google" id="ProtNLM"/>
    </source>
</evidence>
<name>A0A0A7EMY7_9GAMM</name>
<keyword evidence="2" id="KW-1185">Reference proteome</keyword>
<dbReference type="HOGENOM" id="CLU_146009_0_0_6"/>
<dbReference type="Pfam" id="PF17653">
    <property type="entry name" value="DUF5522"/>
    <property type="match status" value="1"/>
</dbReference>
<reference evidence="1 2" key="1">
    <citation type="submission" date="2014-11" db="EMBL/GenBank/DDBJ databases">
        <title>Complete Genome Sequence of Pseudoalteromonas sp. Strain OCN003 Isolated from Kaneohe Bay, Oahu, Hawaii.</title>
        <authorList>
            <person name="Beurmann S."/>
            <person name="Videau P."/>
            <person name="Ushijima B."/>
            <person name="Smith A.M."/>
            <person name="Aeby G.S."/>
            <person name="Callahan S.M."/>
            <person name="Belcaid M."/>
        </authorList>
    </citation>
    <scope>NUCLEOTIDE SEQUENCE [LARGE SCALE GENOMIC DNA]</scope>
    <source>
        <strain evidence="1 2">OCN003</strain>
    </source>
</reference>
<dbReference type="KEGG" id="pseo:OM33_20070"/>
<dbReference type="STRING" id="1348114.OM33_20070"/>
<evidence type="ECO:0000313" key="2">
    <source>
        <dbReference type="Proteomes" id="UP000030341"/>
    </source>
</evidence>
<proteinExistence type="predicted"/>
<protein>
    <recommendedName>
        <fullName evidence="3">Orphan protein</fullName>
    </recommendedName>
</protein>
<dbReference type="EMBL" id="CP009889">
    <property type="protein sequence ID" value="AIY67337.1"/>
    <property type="molecule type" value="Genomic_DNA"/>
</dbReference>
<dbReference type="AlphaFoldDB" id="A0A0A7EMY7"/>
<dbReference type="Proteomes" id="UP000030341">
    <property type="component" value="Chromosome 2"/>
</dbReference>
<organism evidence="1 2">
    <name type="scientific">Pseudoalteromonas piratica</name>
    <dbReference type="NCBI Taxonomy" id="1348114"/>
    <lineage>
        <taxon>Bacteria</taxon>
        <taxon>Pseudomonadati</taxon>
        <taxon>Pseudomonadota</taxon>
        <taxon>Gammaproteobacteria</taxon>
        <taxon>Alteromonadales</taxon>
        <taxon>Pseudoalteromonadaceae</taxon>
        <taxon>Pseudoalteromonas</taxon>
    </lineage>
</organism>
<accession>A0A0A7EMY7</accession>
<sequence length="120" mass="13739">MLAPFWLANMICSQCQTAFSCTSKEGKCWCFSLPTILPVKKGQDCLCKDCLIDKINAELETLYKTKTNKELVQLAAKYQNQFPVAKLDYYLNEEGFRVMTKWAHLKRGYCCGNGCKHCAY</sequence>
<gene>
    <name evidence="1" type="ORF">OM33_20070</name>
</gene>
<dbReference type="InterPro" id="IPR040807">
    <property type="entry name" value="DUF5522"/>
</dbReference>
<dbReference type="eggNOG" id="ENOG50334Z8">
    <property type="taxonomic scope" value="Bacteria"/>
</dbReference>
<evidence type="ECO:0000313" key="1">
    <source>
        <dbReference type="EMBL" id="AIY67337.1"/>
    </source>
</evidence>